<dbReference type="InParanoid" id="A0A2K1JZS3"/>
<dbReference type="AlphaFoldDB" id="A0A2K1JZS3"/>
<reference evidence="3 5" key="1">
    <citation type="journal article" date="2008" name="Science">
        <title>The Physcomitrella genome reveals evolutionary insights into the conquest of land by plants.</title>
        <authorList>
            <person name="Rensing S."/>
            <person name="Lang D."/>
            <person name="Zimmer A."/>
            <person name="Terry A."/>
            <person name="Salamov A."/>
            <person name="Shapiro H."/>
            <person name="Nishiyama T."/>
            <person name="Perroud P.-F."/>
            <person name="Lindquist E."/>
            <person name="Kamisugi Y."/>
            <person name="Tanahashi T."/>
            <person name="Sakakibara K."/>
            <person name="Fujita T."/>
            <person name="Oishi K."/>
            <person name="Shin-I T."/>
            <person name="Kuroki Y."/>
            <person name="Toyoda A."/>
            <person name="Suzuki Y."/>
            <person name="Hashimoto A."/>
            <person name="Yamaguchi K."/>
            <person name="Sugano A."/>
            <person name="Kohara Y."/>
            <person name="Fujiyama A."/>
            <person name="Anterola A."/>
            <person name="Aoki S."/>
            <person name="Ashton N."/>
            <person name="Barbazuk W.B."/>
            <person name="Barker E."/>
            <person name="Bennetzen J."/>
            <person name="Bezanilla M."/>
            <person name="Blankenship R."/>
            <person name="Cho S.H."/>
            <person name="Dutcher S."/>
            <person name="Estelle M."/>
            <person name="Fawcett J.A."/>
            <person name="Gundlach H."/>
            <person name="Hanada K."/>
            <person name="Heyl A."/>
            <person name="Hicks K.A."/>
            <person name="Hugh J."/>
            <person name="Lohr M."/>
            <person name="Mayer K."/>
            <person name="Melkozernov A."/>
            <person name="Murata T."/>
            <person name="Nelson D."/>
            <person name="Pils B."/>
            <person name="Prigge M."/>
            <person name="Reiss B."/>
            <person name="Renner T."/>
            <person name="Rombauts S."/>
            <person name="Rushton P."/>
            <person name="Sanderfoot A."/>
            <person name="Schween G."/>
            <person name="Shiu S.-H."/>
            <person name="Stueber K."/>
            <person name="Theodoulou F.L."/>
            <person name="Tu H."/>
            <person name="Van de Peer Y."/>
            <person name="Verrier P.J."/>
            <person name="Waters E."/>
            <person name="Wood A."/>
            <person name="Yang L."/>
            <person name="Cove D."/>
            <person name="Cuming A."/>
            <person name="Hasebe M."/>
            <person name="Lucas S."/>
            <person name="Mishler D.B."/>
            <person name="Reski R."/>
            <person name="Grigoriev I."/>
            <person name="Quatrano R.S."/>
            <person name="Boore J.L."/>
        </authorList>
    </citation>
    <scope>NUCLEOTIDE SEQUENCE [LARGE SCALE GENOMIC DNA]</scope>
    <source>
        <strain evidence="4 5">cv. Gransden 2004</strain>
    </source>
</reference>
<evidence type="ECO:0000256" key="1">
    <source>
        <dbReference type="SAM" id="MobiDB-lite"/>
    </source>
</evidence>
<feature type="chain" id="PRO_5036319004" evidence="2">
    <location>
        <begin position="20"/>
        <end position="72"/>
    </location>
</feature>
<dbReference type="EnsemblPlants" id="Pp3c10_20150V3.1">
    <property type="protein sequence ID" value="PAC:32901479.CDS.1"/>
    <property type="gene ID" value="Pp3c10_20150"/>
</dbReference>
<feature type="signal peptide" evidence="2">
    <location>
        <begin position="1"/>
        <end position="19"/>
    </location>
</feature>
<accession>A0A2K1JZS3</accession>
<dbReference type="Gramene" id="Pp3c10_20150V3.1">
    <property type="protein sequence ID" value="PAC:32901479.CDS.1"/>
    <property type="gene ID" value="Pp3c10_20150"/>
</dbReference>
<dbReference type="EMBL" id="ABEU02000010">
    <property type="protein sequence ID" value="PNR47023.1"/>
    <property type="molecule type" value="Genomic_DNA"/>
</dbReference>
<name>A0A2K1JZS3_PHYPA</name>
<evidence type="ECO:0000313" key="3">
    <source>
        <dbReference type="EMBL" id="PNR47023.1"/>
    </source>
</evidence>
<sequence>MAGWLRRMIMLAPQQHGLALPCCCFRHLSLEALSCCGSGAGAAASRESSQSEEGGGSSQKGEGVVVVRKERE</sequence>
<reference evidence="4" key="3">
    <citation type="submission" date="2020-12" db="UniProtKB">
        <authorList>
            <consortium name="EnsemblPlants"/>
        </authorList>
    </citation>
    <scope>IDENTIFICATION</scope>
</reference>
<evidence type="ECO:0000313" key="5">
    <source>
        <dbReference type="Proteomes" id="UP000006727"/>
    </source>
</evidence>
<keyword evidence="2" id="KW-0732">Signal</keyword>
<gene>
    <name evidence="3" type="ORF">PHYPA_014143</name>
</gene>
<protein>
    <submittedName>
        <fullName evidence="3 4">Uncharacterized protein</fullName>
    </submittedName>
</protein>
<feature type="compositionally biased region" description="Low complexity" evidence="1">
    <location>
        <begin position="39"/>
        <end position="52"/>
    </location>
</feature>
<organism evidence="3">
    <name type="scientific">Physcomitrium patens</name>
    <name type="common">Spreading-leaved earth moss</name>
    <name type="synonym">Physcomitrella patens</name>
    <dbReference type="NCBI Taxonomy" id="3218"/>
    <lineage>
        <taxon>Eukaryota</taxon>
        <taxon>Viridiplantae</taxon>
        <taxon>Streptophyta</taxon>
        <taxon>Embryophyta</taxon>
        <taxon>Bryophyta</taxon>
        <taxon>Bryophytina</taxon>
        <taxon>Bryopsida</taxon>
        <taxon>Funariidae</taxon>
        <taxon>Funariales</taxon>
        <taxon>Funariaceae</taxon>
        <taxon>Physcomitrium</taxon>
    </lineage>
</organism>
<dbReference type="Proteomes" id="UP000006727">
    <property type="component" value="Chromosome 10"/>
</dbReference>
<keyword evidence="5" id="KW-1185">Reference proteome</keyword>
<feature type="region of interest" description="Disordered" evidence="1">
    <location>
        <begin position="39"/>
        <end position="72"/>
    </location>
</feature>
<proteinExistence type="predicted"/>
<reference evidence="3 5" key="2">
    <citation type="journal article" date="2018" name="Plant J.">
        <title>The Physcomitrella patens chromosome-scale assembly reveals moss genome structure and evolution.</title>
        <authorList>
            <person name="Lang D."/>
            <person name="Ullrich K.K."/>
            <person name="Murat F."/>
            <person name="Fuchs J."/>
            <person name="Jenkins J."/>
            <person name="Haas F.B."/>
            <person name="Piednoel M."/>
            <person name="Gundlach H."/>
            <person name="Van Bel M."/>
            <person name="Meyberg R."/>
            <person name="Vives C."/>
            <person name="Morata J."/>
            <person name="Symeonidi A."/>
            <person name="Hiss M."/>
            <person name="Muchero W."/>
            <person name="Kamisugi Y."/>
            <person name="Saleh O."/>
            <person name="Blanc G."/>
            <person name="Decker E.L."/>
            <person name="van Gessel N."/>
            <person name="Grimwood J."/>
            <person name="Hayes R.D."/>
            <person name="Graham S.W."/>
            <person name="Gunter L.E."/>
            <person name="McDaniel S.F."/>
            <person name="Hoernstein S.N.W."/>
            <person name="Larsson A."/>
            <person name="Li F.W."/>
            <person name="Perroud P.F."/>
            <person name="Phillips J."/>
            <person name="Ranjan P."/>
            <person name="Rokshar D.S."/>
            <person name="Rothfels C.J."/>
            <person name="Schneider L."/>
            <person name="Shu S."/>
            <person name="Stevenson D.W."/>
            <person name="Thummler F."/>
            <person name="Tillich M."/>
            <person name="Villarreal Aguilar J.C."/>
            <person name="Widiez T."/>
            <person name="Wong G.K."/>
            <person name="Wymore A."/>
            <person name="Zhang Y."/>
            <person name="Zimmer A.D."/>
            <person name="Quatrano R.S."/>
            <person name="Mayer K.F.X."/>
            <person name="Goodstein D."/>
            <person name="Casacuberta J.M."/>
            <person name="Vandepoele K."/>
            <person name="Reski R."/>
            <person name="Cuming A.C."/>
            <person name="Tuskan G.A."/>
            <person name="Maumus F."/>
            <person name="Salse J."/>
            <person name="Schmutz J."/>
            <person name="Rensing S.A."/>
        </authorList>
    </citation>
    <scope>NUCLEOTIDE SEQUENCE [LARGE SCALE GENOMIC DNA]</scope>
    <source>
        <strain evidence="4 5">cv. Gransden 2004</strain>
    </source>
</reference>
<evidence type="ECO:0000313" key="4">
    <source>
        <dbReference type="EnsemblPlants" id="PAC:32901479.CDS.1"/>
    </source>
</evidence>
<evidence type="ECO:0000256" key="2">
    <source>
        <dbReference type="SAM" id="SignalP"/>
    </source>
</evidence>